<gene>
    <name evidence="1" type="ORF">NBC122_02795</name>
</gene>
<name>A0A4P6ZIA5_9FLAO</name>
<dbReference type="AlphaFoldDB" id="A0A4P6ZIA5"/>
<dbReference type="EMBL" id="CP037954">
    <property type="protein sequence ID" value="QBO59596.1"/>
    <property type="molecule type" value="Genomic_DNA"/>
</dbReference>
<evidence type="ECO:0000313" key="2">
    <source>
        <dbReference type="Proteomes" id="UP000294419"/>
    </source>
</evidence>
<evidence type="ECO:0008006" key="3">
    <source>
        <dbReference type="Google" id="ProtNLM"/>
    </source>
</evidence>
<evidence type="ECO:0000313" key="1">
    <source>
        <dbReference type="EMBL" id="QBO59596.1"/>
    </source>
</evidence>
<proteinExistence type="predicted"/>
<sequence>MYYLELIHRFWGFNQKISIGSTGISMYLYLLKIAYDNDRYDFQISDVAISKELGLTTKTVKSTKEKLKSLGLIQFQTKNGLPCNYRLLLDYPLSVSEQTNVKKEEIIQKEEGLVFPSPTVSPIQILSENLNQEDEVQSSREKSNNKNTPSWEEFIEFAQTLEIYNQQLDFEIQTKYESWKNNGWKNHADRPITNWKSALKSALPFMKKTTEGSMLSLKSIPNINRPKSLSKK</sequence>
<dbReference type="Proteomes" id="UP000294419">
    <property type="component" value="Chromosome"/>
</dbReference>
<dbReference type="KEGG" id="csal:NBC122_02795"/>
<reference evidence="1 2" key="1">
    <citation type="submission" date="2019-03" db="EMBL/GenBank/DDBJ databases">
        <authorList>
            <person name="Kim H."/>
            <person name="Yu S.-M."/>
        </authorList>
    </citation>
    <scope>NUCLEOTIDE SEQUENCE [LARGE SCALE GENOMIC DNA]</scope>
    <source>
        <strain evidence="1 2">NBC122</strain>
    </source>
</reference>
<accession>A0A4P6ZIA5</accession>
<protein>
    <recommendedName>
        <fullName evidence="3">Helix-turn-helix domain-containing protein</fullName>
    </recommendedName>
</protein>
<keyword evidence="2" id="KW-1185">Reference proteome</keyword>
<organism evidence="1 2">
    <name type="scientific">Chryseobacterium salivictor</name>
    <dbReference type="NCBI Taxonomy" id="2547600"/>
    <lineage>
        <taxon>Bacteria</taxon>
        <taxon>Pseudomonadati</taxon>
        <taxon>Bacteroidota</taxon>
        <taxon>Flavobacteriia</taxon>
        <taxon>Flavobacteriales</taxon>
        <taxon>Weeksellaceae</taxon>
        <taxon>Chryseobacterium group</taxon>
        <taxon>Chryseobacterium</taxon>
    </lineage>
</organism>